<organism evidence="2 3">
    <name type="scientific">Dioszegia hungarica</name>
    <dbReference type="NCBI Taxonomy" id="4972"/>
    <lineage>
        <taxon>Eukaryota</taxon>
        <taxon>Fungi</taxon>
        <taxon>Dikarya</taxon>
        <taxon>Basidiomycota</taxon>
        <taxon>Agaricomycotina</taxon>
        <taxon>Tremellomycetes</taxon>
        <taxon>Tremellales</taxon>
        <taxon>Bulleribasidiaceae</taxon>
        <taxon>Dioszegia</taxon>
    </lineage>
</organism>
<gene>
    <name evidence="2" type="ORF">MKK02DRAFT_40063</name>
</gene>
<dbReference type="AlphaFoldDB" id="A0AA38HGK7"/>
<accession>A0AA38HGK7</accession>
<evidence type="ECO:0000313" key="2">
    <source>
        <dbReference type="EMBL" id="KAI9639738.1"/>
    </source>
</evidence>
<evidence type="ECO:0000313" key="3">
    <source>
        <dbReference type="Proteomes" id="UP001164286"/>
    </source>
</evidence>
<feature type="region of interest" description="Disordered" evidence="1">
    <location>
        <begin position="77"/>
        <end position="140"/>
    </location>
</feature>
<name>A0AA38HGK7_9TREE</name>
<protein>
    <submittedName>
        <fullName evidence="2">Uncharacterized protein</fullName>
    </submittedName>
</protein>
<dbReference type="RefSeq" id="XP_052949515.1">
    <property type="nucleotide sequence ID" value="XM_053090927.1"/>
</dbReference>
<dbReference type="Proteomes" id="UP001164286">
    <property type="component" value="Unassembled WGS sequence"/>
</dbReference>
<feature type="compositionally biased region" description="Acidic residues" evidence="1">
    <location>
        <begin position="128"/>
        <end position="140"/>
    </location>
</feature>
<evidence type="ECO:0000256" key="1">
    <source>
        <dbReference type="SAM" id="MobiDB-lite"/>
    </source>
</evidence>
<dbReference type="GeneID" id="77730132"/>
<dbReference type="EMBL" id="JAKWFO010000001">
    <property type="protein sequence ID" value="KAI9639738.1"/>
    <property type="molecule type" value="Genomic_DNA"/>
</dbReference>
<keyword evidence="3" id="KW-1185">Reference proteome</keyword>
<reference evidence="2" key="1">
    <citation type="journal article" date="2022" name="G3 (Bethesda)">
        <title>High quality genome of the basidiomycete yeast Dioszegia hungarica PDD-24b-2 isolated from cloud water.</title>
        <authorList>
            <person name="Jarrige D."/>
            <person name="Haridas S."/>
            <person name="Bleykasten-Grosshans C."/>
            <person name="Joly M."/>
            <person name="Nadalig T."/>
            <person name="Sancelme M."/>
            <person name="Vuilleumier S."/>
            <person name="Grigoriev I.V."/>
            <person name="Amato P."/>
            <person name="Bringel F."/>
        </authorList>
    </citation>
    <scope>NUCLEOTIDE SEQUENCE</scope>
    <source>
        <strain evidence="2">PDD-24b-2</strain>
    </source>
</reference>
<sequence length="140" mass="14725">MPAAASPNKTWTPAHDAVVLRAAVRAILTSRPNIYSEPALADLASNGGSRINDKIRQMLKRFTALYPGSDMMVREEVEKLGAAKGRKRKAADESSGSPTKSPKRTPVKGGGSMGQRGDKGCGAGVAEAEVDEQDVAEESS</sequence>
<comment type="caution">
    <text evidence="2">The sequence shown here is derived from an EMBL/GenBank/DDBJ whole genome shotgun (WGS) entry which is preliminary data.</text>
</comment>
<proteinExistence type="predicted"/>